<dbReference type="Proteomes" id="UP000202306">
    <property type="component" value="Segment"/>
</dbReference>
<dbReference type="EMBL" id="KU998237">
    <property type="protein sequence ID" value="ANA85579.1"/>
    <property type="molecule type" value="Genomic_DNA"/>
</dbReference>
<gene>
    <name evidence="1" type="primary">32</name>
    <name evidence="1" type="ORF">PBI_VENDETTA_32</name>
</gene>
<dbReference type="SUPFAM" id="SSF46955">
    <property type="entry name" value="Putative DNA-binding domain"/>
    <property type="match status" value="1"/>
</dbReference>
<sequence>MIEYLSRGDIADHLGLSVDTVKSYDRKGYLPAPDATIGRVYGWKRETIDKWAESRPGRGARSDCAAWTVDPDTSHRVTCERTPGHRGKHQRGELKW</sequence>
<dbReference type="RefSeq" id="YP_009273964.1">
    <property type="nucleotide sequence ID" value="NC_030911.1"/>
</dbReference>
<organism evidence="1 2">
    <name type="scientific">Gordonia phage Vendetta</name>
    <dbReference type="NCBI Taxonomy" id="1838082"/>
    <lineage>
        <taxon>Viruses</taxon>
        <taxon>Duplodnaviria</taxon>
        <taxon>Heunggongvirae</taxon>
        <taxon>Uroviricota</taxon>
        <taxon>Caudoviricetes</taxon>
        <taxon>Ruthgordonvirinae</taxon>
        <taxon>Vendettavirus</taxon>
        <taxon>Vendettavirus vendetta</taxon>
    </lineage>
</organism>
<reference evidence="1 2" key="1">
    <citation type="submission" date="2016-03" db="EMBL/GenBank/DDBJ databases">
        <authorList>
            <person name="Stanton A.J."/>
            <person name="Montgomery M.T."/>
            <person name="Guerrero C.A."/>
            <person name="Mavrich T.N."/>
            <person name="Pope W.H."/>
            <person name="Garlena R.A."/>
            <person name="Russell D.A."/>
            <person name="Jacobs-Sera D."/>
            <person name="Hendrix R.W."/>
            <person name="Hatfull G.F."/>
        </authorList>
    </citation>
    <scope>NUCLEOTIDE SEQUENCE [LARGE SCALE GENOMIC DNA]</scope>
</reference>
<dbReference type="GeneID" id="28800206"/>
<protein>
    <submittedName>
        <fullName evidence="1">Helix-turn-helix DNA binding protein</fullName>
    </submittedName>
</protein>
<evidence type="ECO:0000313" key="2">
    <source>
        <dbReference type="Proteomes" id="UP000202306"/>
    </source>
</evidence>
<accession>A0A160DD27</accession>
<keyword evidence="2" id="KW-1185">Reference proteome</keyword>
<evidence type="ECO:0000313" key="1">
    <source>
        <dbReference type="EMBL" id="ANA85579.1"/>
    </source>
</evidence>
<dbReference type="OrthoDB" id="23883at10239"/>
<proteinExistence type="predicted"/>
<dbReference type="KEGG" id="vg:28800206"/>
<name>A0A160DD27_9CAUD</name>
<dbReference type="InterPro" id="IPR009061">
    <property type="entry name" value="DNA-bd_dom_put_sf"/>
</dbReference>